<gene>
    <name evidence="1" type="ordered locus">Cyan7425_2149</name>
</gene>
<name>B8HV58_CYAP4</name>
<dbReference type="InterPro" id="IPR025591">
    <property type="entry name" value="RloB"/>
</dbReference>
<proteinExistence type="predicted"/>
<dbReference type="Pfam" id="PF13707">
    <property type="entry name" value="RloB"/>
    <property type="match status" value="1"/>
</dbReference>
<dbReference type="eggNOG" id="ENOG5032SNM">
    <property type="taxonomic scope" value="Bacteria"/>
</dbReference>
<accession>B8HV58</accession>
<dbReference type="KEGG" id="cyn:Cyan7425_2149"/>
<dbReference type="STRING" id="395961.Cyan7425_2149"/>
<organism evidence="1">
    <name type="scientific">Cyanothece sp. (strain PCC 7425 / ATCC 29141)</name>
    <dbReference type="NCBI Taxonomy" id="395961"/>
    <lineage>
        <taxon>Bacteria</taxon>
        <taxon>Bacillati</taxon>
        <taxon>Cyanobacteriota</taxon>
        <taxon>Cyanophyceae</taxon>
        <taxon>Gomontiellales</taxon>
        <taxon>Cyanothecaceae</taxon>
        <taxon>Cyanothece</taxon>
    </lineage>
</organism>
<sequence>MARRASGSCGYSGRKIDTREKRQRFLIVCGGKETETNYFESFRLPGMVKGFGVNPSQLVDKAAELAQKDDYDQVWCVFDRDDFPADDFNNAIKIAESKKYKVAYSNQAFELWYVLHFEFLNSAIPRNDYCKKLNHLLKCEYKKNSEDIYDQLLSRQNTAIKHSENLLKQYNPFNPAKDDPSTTVHLLVKELNRFIR</sequence>
<protein>
    <submittedName>
        <fullName evidence="1">Abortive phage resistance protein</fullName>
    </submittedName>
</protein>
<dbReference type="HOGENOM" id="CLU_090993_1_0_3"/>
<reference evidence="1" key="1">
    <citation type="submission" date="2009-01" db="EMBL/GenBank/DDBJ databases">
        <title>Complete sequence of chromosome Cyanothece sp. PCC 7425.</title>
        <authorList>
            <consortium name="US DOE Joint Genome Institute"/>
            <person name="Lucas S."/>
            <person name="Copeland A."/>
            <person name="Lapidus A."/>
            <person name="Glavina del Rio T."/>
            <person name="Dalin E."/>
            <person name="Tice H."/>
            <person name="Bruce D."/>
            <person name="Goodwin L."/>
            <person name="Pitluck S."/>
            <person name="Sims D."/>
            <person name="Meineke L."/>
            <person name="Brettin T."/>
            <person name="Detter J.C."/>
            <person name="Han C."/>
            <person name="Larimer F."/>
            <person name="Land M."/>
            <person name="Hauser L."/>
            <person name="Kyrpides N."/>
            <person name="Ovchinnikova G."/>
            <person name="Liberton M."/>
            <person name="Stoeckel J."/>
            <person name="Banerjee A."/>
            <person name="Singh A."/>
            <person name="Page L."/>
            <person name="Sato H."/>
            <person name="Zhao L."/>
            <person name="Sherman L."/>
            <person name="Pakrasi H."/>
            <person name="Richardson P."/>
        </authorList>
    </citation>
    <scope>NUCLEOTIDE SEQUENCE</scope>
    <source>
        <strain evidence="1">PCC 7425</strain>
    </source>
</reference>
<dbReference type="OrthoDB" id="9796523at2"/>
<dbReference type="EMBL" id="CP001344">
    <property type="protein sequence ID" value="ACL44510.1"/>
    <property type="molecule type" value="Genomic_DNA"/>
</dbReference>
<dbReference type="AlphaFoldDB" id="B8HV58"/>
<evidence type="ECO:0000313" key="1">
    <source>
        <dbReference type="EMBL" id="ACL44510.1"/>
    </source>
</evidence>